<dbReference type="EMBL" id="BMVX01000004">
    <property type="protein sequence ID" value="GGZ56244.1"/>
    <property type="molecule type" value="Genomic_DNA"/>
</dbReference>
<name>A0A5P2UKC1_9ACTN</name>
<reference evidence="2" key="1">
    <citation type="journal article" date="2014" name="Int. J. Syst. Evol. Microbiol.">
        <title>Complete genome sequence of Corynebacterium casei LMG S-19264T (=DSM 44701T), isolated from a smear-ripened cheese.</title>
        <authorList>
            <consortium name="US DOE Joint Genome Institute (JGI-PGF)"/>
            <person name="Walter F."/>
            <person name="Albersmeier A."/>
            <person name="Kalinowski J."/>
            <person name="Ruckert C."/>
        </authorList>
    </citation>
    <scope>NUCLEOTIDE SEQUENCE</scope>
    <source>
        <strain evidence="2">JCM 4834</strain>
    </source>
</reference>
<reference evidence="3 4" key="2">
    <citation type="submission" date="2017-09" db="EMBL/GenBank/DDBJ databases">
        <authorList>
            <person name="Lee N."/>
            <person name="Cho B.-K."/>
        </authorList>
    </citation>
    <scope>NUCLEOTIDE SEQUENCE [LARGE SCALE GENOMIC DNA]</scope>
    <source>
        <strain evidence="3 4">ATCC 27467</strain>
    </source>
</reference>
<evidence type="ECO:0000313" key="4">
    <source>
        <dbReference type="Proteomes" id="UP000326831"/>
    </source>
</evidence>
<accession>A0A5P2UKC1</accession>
<dbReference type="EMBL" id="CP023701">
    <property type="protein sequence ID" value="QEU78081.1"/>
    <property type="molecule type" value="Genomic_DNA"/>
</dbReference>
<evidence type="ECO:0000256" key="1">
    <source>
        <dbReference type="SAM" id="MobiDB-lite"/>
    </source>
</evidence>
<sequence>MSDLNAPKRLGFGLLGAVLAGGLLVAACAAPEGPSRAQDPGGTAPPCPAAELPCAREPGPPRRPAGREAAGHGKIPTGARAPRAA</sequence>
<dbReference type="Proteomes" id="UP000634660">
    <property type="component" value="Unassembled WGS sequence"/>
</dbReference>
<dbReference type="AlphaFoldDB" id="A0A5P2UKC1"/>
<gene>
    <name evidence="3" type="ORF">CP968_07110</name>
    <name evidence="2" type="ORF">GCM10010371_14700</name>
</gene>
<reference evidence="2" key="3">
    <citation type="submission" date="2020-09" db="EMBL/GenBank/DDBJ databases">
        <authorList>
            <person name="Sun Q."/>
            <person name="Ohkuma M."/>
        </authorList>
    </citation>
    <scope>NUCLEOTIDE SEQUENCE</scope>
    <source>
        <strain evidence="2">JCM 4834</strain>
    </source>
</reference>
<dbReference type="KEGG" id="ssub:CP968_07110"/>
<evidence type="ECO:0000313" key="3">
    <source>
        <dbReference type="EMBL" id="QEU78081.1"/>
    </source>
</evidence>
<organism evidence="3 4">
    <name type="scientific">Streptomyces subrutilus</name>
    <dbReference type="NCBI Taxonomy" id="36818"/>
    <lineage>
        <taxon>Bacteria</taxon>
        <taxon>Bacillati</taxon>
        <taxon>Actinomycetota</taxon>
        <taxon>Actinomycetes</taxon>
        <taxon>Kitasatosporales</taxon>
        <taxon>Streptomycetaceae</taxon>
        <taxon>Streptomyces</taxon>
    </lineage>
</organism>
<dbReference type="RefSeq" id="WP_150517176.1">
    <property type="nucleotide sequence ID" value="NZ_BMVX01000004.1"/>
</dbReference>
<dbReference type="Proteomes" id="UP000326831">
    <property type="component" value="Chromosome"/>
</dbReference>
<evidence type="ECO:0000313" key="2">
    <source>
        <dbReference type="EMBL" id="GGZ56244.1"/>
    </source>
</evidence>
<protein>
    <submittedName>
        <fullName evidence="3">Uncharacterized protein</fullName>
    </submittedName>
</protein>
<feature type="region of interest" description="Disordered" evidence="1">
    <location>
        <begin position="31"/>
        <end position="85"/>
    </location>
</feature>
<proteinExistence type="predicted"/>
<keyword evidence="4" id="KW-1185">Reference proteome</keyword>